<evidence type="ECO:0000256" key="3">
    <source>
        <dbReference type="PROSITE-ProRule" id="PRU00703"/>
    </source>
</evidence>
<dbReference type="Gene3D" id="3.10.580.10">
    <property type="entry name" value="CBS-domain"/>
    <property type="match status" value="2"/>
</dbReference>
<dbReference type="Proteomes" id="UP001472677">
    <property type="component" value="Unassembled WGS sequence"/>
</dbReference>
<accession>A0ABR2DRR0</accession>
<dbReference type="PROSITE" id="PS51371">
    <property type="entry name" value="CBS"/>
    <property type="match status" value="1"/>
</dbReference>
<dbReference type="PANTHER" id="PTHR13780">
    <property type="entry name" value="AMP-ACTIVATED PROTEIN KINASE, GAMMA REGULATORY SUBUNIT"/>
    <property type="match status" value="1"/>
</dbReference>
<dbReference type="Pfam" id="PF00571">
    <property type="entry name" value="CBS"/>
    <property type="match status" value="1"/>
</dbReference>
<evidence type="ECO:0000259" key="4">
    <source>
        <dbReference type="PROSITE" id="PS51371"/>
    </source>
</evidence>
<organism evidence="5 6">
    <name type="scientific">Hibiscus sabdariffa</name>
    <name type="common">roselle</name>
    <dbReference type="NCBI Taxonomy" id="183260"/>
    <lineage>
        <taxon>Eukaryota</taxon>
        <taxon>Viridiplantae</taxon>
        <taxon>Streptophyta</taxon>
        <taxon>Embryophyta</taxon>
        <taxon>Tracheophyta</taxon>
        <taxon>Spermatophyta</taxon>
        <taxon>Magnoliopsida</taxon>
        <taxon>eudicotyledons</taxon>
        <taxon>Gunneridae</taxon>
        <taxon>Pentapetalae</taxon>
        <taxon>rosids</taxon>
        <taxon>malvids</taxon>
        <taxon>Malvales</taxon>
        <taxon>Malvaceae</taxon>
        <taxon>Malvoideae</taxon>
        <taxon>Hibiscus</taxon>
    </lineage>
</organism>
<evidence type="ECO:0000313" key="6">
    <source>
        <dbReference type="Proteomes" id="UP001472677"/>
    </source>
</evidence>
<proteinExistence type="predicted"/>
<feature type="domain" description="CBS" evidence="4">
    <location>
        <begin position="371"/>
        <end position="433"/>
    </location>
</feature>
<evidence type="ECO:0000256" key="2">
    <source>
        <dbReference type="ARBA" id="ARBA00023122"/>
    </source>
</evidence>
<gene>
    <name evidence="5" type="ORF">V6N12_026425</name>
</gene>
<dbReference type="SMART" id="SM00116">
    <property type="entry name" value="CBS"/>
    <property type="match status" value="2"/>
</dbReference>
<dbReference type="InterPro" id="IPR000644">
    <property type="entry name" value="CBS_dom"/>
</dbReference>
<dbReference type="InterPro" id="IPR050511">
    <property type="entry name" value="AMPK_gamma/SDS23_families"/>
</dbReference>
<comment type="caution">
    <text evidence="5">The sequence shown here is derived from an EMBL/GenBank/DDBJ whole genome shotgun (WGS) entry which is preliminary data.</text>
</comment>
<keyword evidence="6" id="KW-1185">Reference proteome</keyword>
<evidence type="ECO:0000313" key="5">
    <source>
        <dbReference type="EMBL" id="KAK8545594.1"/>
    </source>
</evidence>
<keyword evidence="2 3" id="KW-0129">CBS domain</keyword>
<reference evidence="5 6" key="1">
    <citation type="journal article" date="2024" name="G3 (Bethesda)">
        <title>Genome assembly of Hibiscus sabdariffa L. provides insights into metabolisms of medicinal natural products.</title>
        <authorList>
            <person name="Kim T."/>
        </authorList>
    </citation>
    <scope>NUCLEOTIDE SEQUENCE [LARGE SCALE GENOMIC DNA]</scope>
    <source>
        <strain evidence="5">TK-2024</strain>
        <tissue evidence="5">Old leaves</tissue>
    </source>
</reference>
<name>A0ABR2DRR0_9ROSI</name>
<keyword evidence="1" id="KW-0677">Repeat</keyword>
<dbReference type="PANTHER" id="PTHR13780:SF46">
    <property type="entry name" value="CBS DOMAIN-CONTAINING PROTEIN CBSX6"/>
    <property type="match status" value="1"/>
</dbReference>
<sequence>MAPGFLLILHRLPITGKNPDFFFRFEGGLGGKARIFVLKSFLSKQTENLRNGVSAFVPCGGGSDGGEARVVWKRIPHVGMIEKNEMRQQRFVGILTSLDIVSFLAKTQCLEDQDKAMKTQVSDVVVPNNALLKIVDPATRLIDALEMMKQGVRRLLVPKSKVWKGMSKRFSILYNGRWLKNNENASSSNLIAIANRPSSSSTSTYMRDKFCCLSREDVIRFLIGCLGALAPLPLSSISSLGAINLDYSYIEASLPALEATQKHPGDPSAVAVLEIMPDGHPKILGEISASKLWKCDFLAAAWALANLSAGQFVMGVEDNVSSRLLPDFSVNSPVQDNKTANGGGSARLRTFSSRSIGFNPVSLSFGVGRSMYRGRSAPLTCKTSSSLAAVMAQMLSHRATHVWVTEDDNDDVLVGVVGYSDILVAVTKQPAALVPSTRSTSELTSEIQS</sequence>
<dbReference type="SUPFAM" id="SSF54631">
    <property type="entry name" value="CBS-domain pair"/>
    <property type="match status" value="2"/>
</dbReference>
<dbReference type="EMBL" id="JBBPBM010000023">
    <property type="protein sequence ID" value="KAK8545594.1"/>
    <property type="molecule type" value="Genomic_DNA"/>
</dbReference>
<evidence type="ECO:0000256" key="1">
    <source>
        <dbReference type="ARBA" id="ARBA00022737"/>
    </source>
</evidence>
<dbReference type="InterPro" id="IPR046342">
    <property type="entry name" value="CBS_dom_sf"/>
</dbReference>
<protein>
    <recommendedName>
        <fullName evidence="4">CBS domain-containing protein</fullName>
    </recommendedName>
</protein>